<gene>
    <name evidence="15" type="ORF">EDC37_10741</name>
</gene>
<keyword evidence="12 13" id="KW-0472">Membrane</keyword>
<keyword evidence="6 13" id="KW-0812">Transmembrane</keyword>
<evidence type="ECO:0000256" key="7">
    <source>
        <dbReference type="ARBA" id="ARBA00022723"/>
    </source>
</evidence>
<evidence type="ECO:0000313" key="15">
    <source>
        <dbReference type="EMBL" id="TCS79275.1"/>
    </source>
</evidence>
<name>A0A4R3K8Q5_9FIRM</name>
<feature type="transmembrane region" description="Helical" evidence="13">
    <location>
        <begin position="87"/>
        <end position="111"/>
    </location>
</feature>
<evidence type="ECO:0000256" key="6">
    <source>
        <dbReference type="ARBA" id="ARBA00022692"/>
    </source>
</evidence>
<evidence type="ECO:0000256" key="5">
    <source>
        <dbReference type="ARBA" id="ARBA00022670"/>
    </source>
</evidence>
<keyword evidence="7" id="KW-0479">Metal-binding</keyword>
<dbReference type="PANTHER" id="PTHR35864:SF1">
    <property type="entry name" value="ZINC METALLOPROTEASE YWHC-RELATED"/>
    <property type="match status" value="1"/>
</dbReference>
<dbReference type="GO" id="GO:0046872">
    <property type="term" value="F:metal ion binding"/>
    <property type="evidence" value="ECO:0007669"/>
    <property type="project" value="UniProtKB-KW"/>
</dbReference>
<evidence type="ECO:0000256" key="3">
    <source>
        <dbReference type="ARBA" id="ARBA00007931"/>
    </source>
</evidence>
<dbReference type="OrthoDB" id="9800627at2"/>
<comment type="cofactor">
    <cofactor evidence="1">
        <name>Zn(2+)</name>
        <dbReference type="ChEBI" id="CHEBI:29105"/>
    </cofactor>
</comment>
<dbReference type="AlphaFoldDB" id="A0A4R3K8Q5"/>
<dbReference type="PANTHER" id="PTHR35864">
    <property type="entry name" value="ZINC METALLOPROTEASE MJ0611-RELATED"/>
    <property type="match status" value="1"/>
</dbReference>
<sequence length="211" mass="24000">MFGFGPEMIYGIPGLIIALTVHEYAHARAAVYCGDFTPRLQGRLTLNPIAHIDPWGLIALFLFKFGWARPVMINPRNFRNMRRDDILVSLAGPASNIVAAFVAGIVLALLYKFGYMEQWLTQVLLMVMIYNVNFAVFNMLPIPPLDGSRILMNILPYELARQYAQIERYSMVILVVFLLLANTRMLGNFLSLFTIPIMNLIRFVMALLIQI</sequence>
<evidence type="ECO:0000256" key="1">
    <source>
        <dbReference type="ARBA" id="ARBA00001947"/>
    </source>
</evidence>
<evidence type="ECO:0000256" key="4">
    <source>
        <dbReference type="ARBA" id="ARBA00022475"/>
    </source>
</evidence>
<comment type="similarity">
    <text evidence="3">Belongs to the peptidase M50B family.</text>
</comment>
<feature type="transmembrane region" description="Helical" evidence="13">
    <location>
        <begin position="49"/>
        <end position="67"/>
    </location>
</feature>
<comment type="caution">
    <text evidence="15">The sequence shown here is derived from an EMBL/GenBank/DDBJ whole genome shotgun (WGS) entry which is preliminary data.</text>
</comment>
<proteinExistence type="inferred from homology"/>
<dbReference type="InterPro" id="IPR044537">
    <property type="entry name" value="Rip2-like"/>
</dbReference>
<accession>A0A4R3K8Q5</accession>
<evidence type="ECO:0000256" key="2">
    <source>
        <dbReference type="ARBA" id="ARBA00004651"/>
    </source>
</evidence>
<dbReference type="CDD" id="cd06158">
    <property type="entry name" value="S2P-M50_like_1"/>
    <property type="match status" value="1"/>
</dbReference>
<dbReference type="EMBL" id="SMAA01000007">
    <property type="protein sequence ID" value="TCS79275.1"/>
    <property type="molecule type" value="Genomic_DNA"/>
</dbReference>
<comment type="subcellular location">
    <subcellularLocation>
        <location evidence="2">Cell membrane</location>
        <topology evidence="2">Multi-pass membrane protein</topology>
    </subcellularLocation>
</comment>
<dbReference type="Pfam" id="PF02163">
    <property type="entry name" value="Peptidase_M50"/>
    <property type="match status" value="1"/>
</dbReference>
<dbReference type="InterPro" id="IPR008915">
    <property type="entry name" value="Peptidase_M50"/>
</dbReference>
<keyword evidence="10 13" id="KW-1133">Transmembrane helix</keyword>
<dbReference type="GO" id="GO:0005886">
    <property type="term" value="C:plasma membrane"/>
    <property type="evidence" value="ECO:0007669"/>
    <property type="project" value="UniProtKB-SubCell"/>
</dbReference>
<keyword evidence="8" id="KW-0378">Hydrolase</keyword>
<evidence type="ECO:0000256" key="9">
    <source>
        <dbReference type="ARBA" id="ARBA00022833"/>
    </source>
</evidence>
<evidence type="ECO:0000256" key="10">
    <source>
        <dbReference type="ARBA" id="ARBA00022989"/>
    </source>
</evidence>
<dbReference type="RefSeq" id="WP_132548983.1">
    <property type="nucleotide sequence ID" value="NZ_SMAA01000007.1"/>
</dbReference>
<feature type="transmembrane region" description="Helical" evidence="13">
    <location>
        <begin position="123"/>
        <end position="145"/>
    </location>
</feature>
<keyword evidence="9" id="KW-0862">Zinc</keyword>
<dbReference type="InterPro" id="IPR052348">
    <property type="entry name" value="Metallopeptidase_M50B"/>
</dbReference>
<keyword evidence="5 15" id="KW-0645">Protease</keyword>
<feature type="domain" description="Peptidase M50" evidence="14">
    <location>
        <begin position="119"/>
        <end position="180"/>
    </location>
</feature>
<keyword evidence="16" id="KW-1185">Reference proteome</keyword>
<dbReference type="Proteomes" id="UP000295188">
    <property type="component" value="Unassembled WGS sequence"/>
</dbReference>
<dbReference type="GO" id="GO:0006508">
    <property type="term" value="P:proteolysis"/>
    <property type="evidence" value="ECO:0007669"/>
    <property type="project" value="UniProtKB-KW"/>
</dbReference>
<evidence type="ECO:0000313" key="16">
    <source>
        <dbReference type="Proteomes" id="UP000295188"/>
    </source>
</evidence>
<evidence type="ECO:0000259" key="14">
    <source>
        <dbReference type="Pfam" id="PF02163"/>
    </source>
</evidence>
<keyword evidence="4" id="KW-1003">Cell membrane</keyword>
<keyword evidence="11" id="KW-0482">Metalloprotease</keyword>
<evidence type="ECO:0000256" key="11">
    <source>
        <dbReference type="ARBA" id="ARBA00023049"/>
    </source>
</evidence>
<organism evidence="15 16">
    <name type="scientific">Pectinatus cerevisiiphilus</name>
    <dbReference type="NCBI Taxonomy" id="86956"/>
    <lineage>
        <taxon>Bacteria</taxon>
        <taxon>Bacillati</taxon>
        <taxon>Bacillota</taxon>
        <taxon>Negativicutes</taxon>
        <taxon>Selenomonadales</taxon>
        <taxon>Selenomonadaceae</taxon>
        <taxon>Pectinatus</taxon>
    </lineage>
</organism>
<evidence type="ECO:0000256" key="12">
    <source>
        <dbReference type="ARBA" id="ARBA00023136"/>
    </source>
</evidence>
<protein>
    <submittedName>
        <fullName evidence="15">Zn-dependent protease</fullName>
    </submittedName>
</protein>
<evidence type="ECO:0000256" key="8">
    <source>
        <dbReference type="ARBA" id="ARBA00022801"/>
    </source>
</evidence>
<reference evidence="15 16" key="1">
    <citation type="submission" date="2019-03" db="EMBL/GenBank/DDBJ databases">
        <title>Genomic Encyclopedia of Type Strains, Phase IV (KMG-IV): sequencing the most valuable type-strain genomes for metagenomic binning, comparative biology and taxonomic classification.</title>
        <authorList>
            <person name="Goeker M."/>
        </authorList>
    </citation>
    <scope>NUCLEOTIDE SEQUENCE [LARGE SCALE GENOMIC DNA]</scope>
    <source>
        <strain evidence="15 16">DSM 20467</strain>
    </source>
</reference>
<dbReference type="GO" id="GO:0008237">
    <property type="term" value="F:metallopeptidase activity"/>
    <property type="evidence" value="ECO:0007669"/>
    <property type="project" value="UniProtKB-KW"/>
</dbReference>
<evidence type="ECO:0000256" key="13">
    <source>
        <dbReference type="SAM" id="Phobius"/>
    </source>
</evidence>